<dbReference type="GO" id="GO:0102009">
    <property type="term" value="F:proline dipeptidase activity"/>
    <property type="evidence" value="ECO:0007669"/>
    <property type="project" value="UniProtKB-EC"/>
</dbReference>
<comment type="caution">
    <text evidence="10">The sequence shown here is derived from an EMBL/GenBank/DDBJ whole genome shotgun (WGS) entry which is preliminary data.</text>
</comment>
<evidence type="ECO:0000256" key="4">
    <source>
        <dbReference type="ARBA" id="ARBA00022997"/>
    </source>
</evidence>
<feature type="binding site" evidence="7">
    <location>
        <position position="255"/>
    </location>
    <ligand>
        <name>Mn(2+)</name>
        <dbReference type="ChEBI" id="CHEBI:29035"/>
        <label>2</label>
    </ligand>
</feature>
<dbReference type="Pfam" id="PF00557">
    <property type="entry name" value="Peptidase_M24"/>
    <property type="match status" value="1"/>
</dbReference>
<comment type="catalytic activity">
    <reaction evidence="7">
        <text>Xaa-L-Pro dipeptide + H2O = an L-alpha-amino acid + L-proline</text>
        <dbReference type="Rhea" id="RHEA:76407"/>
        <dbReference type="ChEBI" id="CHEBI:15377"/>
        <dbReference type="ChEBI" id="CHEBI:59869"/>
        <dbReference type="ChEBI" id="CHEBI:60039"/>
        <dbReference type="ChEBI" id="CHEBI:195196"/>
        <dbReference type="EC" id="3.4.13.9"/>
    </reaction>
</comment>
<dbReference type="EMBL" id="BAABLX010000016">
    <property type="protein sequence ID" value="GAA4942311.1"/>
    <property type="molecule type" value="Genomic_DNA"/>
</dbReference>
<protein>
    <recommendedName>
        <fullName evidence="7">Xaa-Pro dipeptidase</fullName>
        <shortName evidence="7">X-Pro dipeptidase</shortName>
        <ecNumber evidence="7">3.4.13.9</ecNumber>
    </recommendedName>
    <alternativeName>
        <fullName evidence="7">Imidodipeptidase</fullName>
    </alternativeName>
    <alternativeName>
        <fullName evidence="7">Proline dipeptidase</fullName>
        <shortName evidence="7">Prolidase</shortName>
    </alternativeName>
</protein>
<feature type="domain" description="Xaa-Pro dipeptidase N-terminal" evidence="9">
    <location>
        <begin position="8"/>
        <end position="156"/>
    </location>
</feature>
<sequence length="437" mass="48698">MIPTDLQQAYNEHCQIRLTQYQAAMQAAGRQWLIVDSGGLQTRFLDDTTYPFRLNPYSARLAPLQSFPESLMIIGHGEQPALLLYQPEDYWHAVAGLDCPAIEQRFTVKTFSQIERLLQEAKAITGGQAVAYLGERPQRFDHAQPNPTLLLAYLDFQQAVKTGYEITCIRRANQIAAKGHQAVAETCRTTTSELALHLKYLEAIDASDDTLPYDNIIAGNQHAAILHYTLRNDEPQSMNSLLIDAGATYLGYCSDISRTYGNQPGLFADLIAQLDTLQTALCDSIKPGVVYTEYHHQASLGIAELLVDNNIITCSKSQAKEQQLAGVFFPHGLGHLLGVQVHDRGGHQADTRGTPNPPPEKYPHLRFTRTLATDQVFTIEPGIYFIDQLLKKAHSDGRGKHFNWALIETLKPFGGIRIEDNVRVTEQGSENLTRPAF</sequence>
<evidence type="ECO:0000259" key="8">
    <source>
        <dbReference type="Pfam" id="PF00557"/>
    </source>
</evidence>
<reference evidence="11" key="1">
    <citation type="journal article" date="2019" name="Int. J. Syst. Evol. Microbiol.">
        <title>The Global Catalogue of Microorganisms (GCM) 10K type strain sequencing project: providing services to taxonomists for standard genome sequencing and annotation.</title>
        <authorList>
            <consortium name="The Broad Institute Genomics Platform"/>
            <consortium name="The Broad Institute Genome Sequencing Center for Infectious Disease"/>
            <person name="Wu L."/>
            <person name="Ma J."/>
        </authorList>
    </citation>
    <scope>NUCLEOTIDE SEQUENCE [LARGE SCALE GENOMIC DNA]</scope>
    <source>
        <strain evidence="11">JCM 19134</strain>
    </source>
</reference>
<evidence type="ECO:0000256" key="7">
    <source>
        <dbReference type="HAMAP-Rule" id="MF_01279"/>
    </source>
</evidence>
<feature type="binding site" evidence="7">
    <location>
        <position position="255"/>
    </location>
    <ligand>
        <name>Mn(2+)</name>
        <dbReference type="ChEBI" id="CHEBI:29035"/>
        <label>1</label>
    </ligand>
</feature>
<feature type="binding site" evidence="7">
    <location>
        <position position="244"/>
    </location>
    <ligand>
        <name>Mn(2+)</name>
        <dbReference type="ChEBI" id="CHEBI:29035"/>
        <label>2</label>
    </ligand>
</feature>
<proteinExistence type="inferred from homology"/>
<keyword evidence="2 7" id="KW-0479">Metal-binding</keyword>
<keyword evidence="4 7" id="KW-0224">Dipeptidase</keyword>
<dbReference type="GO" id="GO:0004177">
    <property type="term" value="F:aminopeptidase activity"/>
    <property type="evidence" value="ECO:0007669"/>
    <property type="project" value="TreeGrafter"/>
</dbReference>
<dbReference type="InterPro" id="IPR052433">
    <property type="entry name" value="X-Pro_dipept-like"/>
</dbReference>
<dbReference type="InterPro" id="IPR000994">
    <property type="entry name" value="Pept_M24"/>
</dbReference>
<evidence type="ECO:0000259" key="9">
    <source>
        <dbReference type="Pfam" id="PF21216"/>
    </source>
</evidence>
<dbReference type="HAMAP" id="MF_01279">
    <property type="entry name" value="X_Pro_dipeptid"/>
    <property type="match status" value="1"/>
</dbReference>
<dbReference type="InterPro" id="IPR029149">
    <property type="entry name" value="Creatin/AminoP/Spt16_N"/>
</dbReference>
<comment type="similarity">
    <text evidence="7">Belongs to the peptidase M24B family. Bacterial-type prolidase subfamily.</text>
</comment>
<evidence type="ECO:0000256" key="3">
    <source>
        <dbReference type="ARBA" id="ARBA00022801"/>
    </source>
</evidence>
<evidence type="ECO:0000256" key="6">
    <source>
        <dbReference type="ARBA" id="ARBA00023211"/>
    </source>
</evidence>
<dbReference type="Proteomes" id="UP001409585">
    <property type="component" value="Unassembled WGS sequence"/>
</dbReference>
<feature type="binding site" evidence="7">
    <location>
        <position position="419"/>
    </location>
    <ligand>
        <name>Mn(2+)</name>
        <dbReference type="ChEBI" id="CHEBI:29035"/>
        <label>1</label>
    </ligand>
</feature>
<dbReference type="SUPFAM" id="SSF55920">
    <property type="entry name" value="Creatinase/aminopeptidase"/>
    <property type="match status" value="1"/>
</dbReference>
<evidence type="ECO:0000256" key="2">
    <source>
        <dbReference type="ARBA" id="ARBA00022723"/>
    </source>
</evidence>
<keyword evidence="5 7" id="KW-0482">Metalloprotease</keyword>
<feature type="binding site" evidence="7">
    <location>
        <position position="380"/>
    </location>
    <ligand>
        <name>Mn(2+)</name>
        <dbReference type="ChEBI" id="CHEBI:29035"/>
        <label>1</label>
    </ligand>
</feature>
<gene>
    <name evidence="7 10" type="primary">pepQ</name>
    <name evidence="10" type="ORF">GCM10025791_20950</name>
</gene>
<dbReference type="InterPro" id="IPR022846">
    <property type="entry name" value="X_Pro_dipept"/>
</dbReference>
<keyword evidence="1 7" id="KW-0645">Protease</keyword>
<dbReference type="GO" id="GO:0016795">
    <property type="term" value="F:phosphoric triester hydrolase activity"/>
    <property type="evidence" value="ECO:0007669"/>
    <property type="project" value="InterPro"/>
</dbReference>
<dbReference type="GO" id="GO:0008235">
    <property type="term" value="F:metalloexopeptidase activity"/>
    <property type="evidence" value="ECO:0007669"/>
    <property type="project" value="UniProtKB-UniRule"/>
</dbReference>
<dbReference type="Gene3D" id="3.90.230.10">
    <property type="entry name" value="Creatinase/methionine aminopeptidase superfamily"/>
    <property type="match status" value="1"/>
</dbReference>
<comment type="cofactor">
    <cofactor evidence="7">
        <name>Mn(2+)</name>
        <dbReference type="ChEBI" id="CHEBI:29035"/>
    </cofactor>
    <text evidence="7">Binds 2 manganese ions per subunit.</text>
</comment>
<organism evidence="10 11">
    <name type="scientific">Halioxenophilus aromaticivorans</name>
    <dbReference type="NCBI Taxonomy" id="1306992"/>
    <lineage>
        <taxon>Bacteria</taxon>
        <taxon>Pseudomonadati</taxon>
        <taxon>Pseudomonadota</taxon>
        <taxon>Gammaproteobacteria</taxon>
        <taxon>Alteromonadales</taxon>
        <taxon>Alteromonadaceae</taxon>
        <taxon>Halioxenophilus</taxon>
    </lineage>
</organism>
<dbReference type="GO" id="GO:0006508">
    <property type="term" value="P:proteolysis"/>
    <property type="evidence" value="ECO:0007669"/>
    <property type="project" value="UniProtKB-KW"/>
</dbReference>
<dbReference type="InterPro" id="IPR001131">
    <property type="entry name" value="Peptidase_M24B_aminopep-P_CS"/>
</dbReference>
<dbReference type="RefSeq" id="WP_345421311.1">
    <property type="nucleotide sequence ID" value="NZ_AP031496.1"/>
</dbReference>
<evidence type="ECO:0000313" key="10">
    <source>
        <dbReference type="EMBL" id="GAA4942311.1"/>
    </source>
</evidence>
<dbReference type="AlphaFoldDB" id="A0AAV3U2T3"/>
<dbReference type="PANTHER" id="PTHR43226">
    <property type="entry name" value="XAA-PRO AMINOPEPTIDASE 3"/>
    <property type="match status" value="1"/>
</dbReference>
<dbReference type="GO" id="GO:0046872">
    <property type="term" value="F:metal ion binding"/>
    <property type="evidence" value="ECO:0007669"/>
    <property type="project" value="UniProtKB-KW"/>
</dbReference>
<dbReference type="Pfam" id="PF21216">
    <property type="entry name" value="PepQ_N"/>
    <property type="match status" value="1"/>
</dbReference>
<name>A0AAV3U2T3_9ALTE</name>
<evidence type="ECO:0000256" key="1">
    <source>
        <dbReference type="ARBA" id="ARBA00022670"/>
    </source>
</evidence>
<dbReference type="PROSITE" id="PS00491">
    <property type="entry name" value="PROLINE_PEPTIDASE"/>
    <property type="match status" value="1"/>
</dbReference>
<dbReference type="NCBIfam" id="NF010133">
    <property type="entry name" value="PRK13607.1"/>
    <property type="match status" value="1"/>
</dbReference>
<keyword evidence="11" id="KW-1185">Reference proteome</keyword>
<feature type="domain" description="Peptidase M24" evidence="8">
    <location>
        <begin position="168"/>
        <end position="426"/>
    </location>
</feature>
<evidence type="ECO:0000313" key="11">
    <source>
        <dbReference type="Proteomes" id="UP001409585"/>
    </source>
</evidence>
<dbReference type="InterPro" id="IPR048819">
    <property type="entry name" value="PepQ_N"/>
</dbReference>
<feature type="binding site" evidence="7">
    <location>
        <position position="419"/>
    </location>
    <ligand>
        <name>Mn(2+)</name>
        <dbReference type="ChEBI" id="CHEBI:29035"/>
        <label>2</label>
    </ligand>
</feature>
<comment type="function">
    <text evidence="7">Splits dipeptides with a prolyl residue in the C-terminal position.</text>
</comment>
<dbReference type="Gene3D" id="3.40.350.10">
    <property type="entry name" value="Creatinase/prolidase N-terminal domain"/>
    <property type="match status" value="1"/>
</dbReference>
<dbReference type="GO" id="GO:0005829">
    <property type="term" value="C:cytosol"/>
    <property type="evidence" value="ECO:0007669"/>
    <property type="project" value="TreeGrafter"/>
</dbReference>
<dbReference type="EC" id="3.4.13.9" evidence="7"/>
<keyword evidence="3 7" id="KW-0378">Hydrolase</keyword>
<evidence type="ECO:0000256" key="5">
    <source>
        <dbReference type="ARBA" id="ARBA00023049"/>
    </source>
</evidence>
<dbReference type="PANTHER" id="PTHR43226:SF8">
    <property type="entry name" value="XAA-PRO DIPEPTIDASE"/>
    <property type="match status" value="1"/>
</dbReference>
<dbReference type="InterPro" id="IPR036005">
    <property type="entry name" value="Creatinase/aminopeptidase-like"/>
</dbReference>
<keyword evidence="6 7" id="KW-0464">Manganese</keyword>
<feature type="binding site" evidence="7">
    <location>
        <position position="335"/>
    </location>
    <ligand>
        <name>Mn(2+)</name>
        <dbReference type="ChEBI" id="CHEBI:29035"/>
        <label>1</label>
    </ligand>
</feature>
<accession>A0AAV3U2T3</accession>